<evidence type="ECO:0000313" key="1">
    <source>
        <dbReference type="EMBL" id="KAJ7309399.1"/>
    </source>
</evidence>
<evidence type="ECO:0000313" key="2">
    <source>
        <dbReference type="Proteomes" id="UP001218218"/>
    </source>
</evidence>
<organism evidence="1 2">
    <name type="scientific">Mycena albidolilacea</name>
    <dbReference type="NCBI Taxonomy" id="1033008"/>
    <lineage>
        <taxon>Eukaryota</taxon>
        <taxon>Fungi</taxon>
        <taxon>Dikarya</taxon>
        <taxon>Basidiomycota</taxon>
        <taxon>Agaricomycotina</taxon>
        <taxon>Agaricomycetes</taxon>
        <taxon>Agaricomycetidae</taxon>
        <taxon>Agaricales</taxon>
        <taxon>Marasmiineae</taxon>
        <taxon>Mycenaceae</taxon>
        <taxon>Mycena</taxon>
    </lineage>
</organism>
<name>A0AAD6Z6M1_9AGAR</name>
<keyword evidence="2" id="KW-1185">Reference proteome</keyword>
<dbReference type="AlphaFoldDB" id="A0AAD6Z6M1"/>
<dbReference type="EMBL" id="JARIHO010000081">
    <property type="protein sequence ID" value="KAJ7309399.1"/>
    <property type="molecule type" value="Genomic_DNA"/>
</dbReference>
<comment type="caution">
    <text evidence="1">The sequence shown here is derived from an EMBL/GenBank/DDBJ whole genome shotgun (WGS) entry which is preliminary data.</text>
</comment>
<proteinExistence type="predicted"/>
<reference evidence="1" key="1">
    <citation type="submission" date="2023-03" db="EMBL/GenBank/DDBJ databases">
        <title>Massive genome expansion in bonnet fungi (Mycena s.s.) driven by repeated elements and novel gene families across ecological guilds.</title>
        <authorList>
            <consortium name="Lawrence Berkeley National Laboratory"/>
            <person name="Harder C.B."/>
            <person name="Miyauchi S."/>
            <person name="Viragh M."/>
            <person name="Kuo A."/>
            <person name="Thoen E."/>
            <person name="Andreopoulos B."/>
            <person name="Lu D."/>
            <person name="Skrede I."/>
            <person name="Drula E."/>
            <person name="Henrissat B."/>
            <person name="Morin E."/>
            <person name="Kohler A."/>
            <person name="Barry K."/>
            <person name="LaButti K."/>
            <person name="Morin E."/>
            <person name="Salamov A."/>
            <person name="Lipzen A."/>
            <person name="Mereny Z."/>
            <person name="Hegedus B."/>
            <person name="Baldrian P."/>
            <person name="Stursova M."/>
            <person name="Weitz H."/>
            <person name="Taylor A."/>
            <person name="Grigoriev I.V."/>
            <person name="Nagy L.G."/>
            <person name="Martin F."/>
            <person name="Kauserud H."/>
        </authorList>
    </citation>
    <scope>NUCLEOTIDE SEQUENCE</scope>
    <source>
        <strain evidence="1">CBHHK002</strain>
    </source>
</reference>
<accession>A0AAD6Z6M1</accession>
<dbReference type="Proteomes" id="UP001218218">
    <property type="component" value="Unassembled WGS sequence"/>
</dbReference>
<sequence>MGETQYLVRALSHWDSLELRLFLSEILIQLAPLWNPCLGKVISSPLLSAYSEACRSATVSLSPLLLFISKLIRTRSSICRAVLDVGFLDVLMLSRSLNSLDKLVIVSELESTDENSRHRKRLLNVTNGVLLDILAYPELRSVALNHPICSTWVTPHIPRSEIALFTSREKSLFLDSERDIPDDDSTLYLALDLCCQTRVCLPNRE</sequence>
<gene>
    <name evidence="1" type="ORF">DFH08DRAFT_484884</name>
</gene>
<protein>
    <submittedName>
        <fullName evidence="1">Uncharacterized protein</fullName>
    </submittedName>
</protein>